<dbReference type="Proteomes" id="UP000002872">
    <property type="component" value="Unassembled WGS sequence"/>
</dbReference>
<evidence type="ECO:0000313" key="3">
    <source>
        <dbReference type="Proteomes" id="UP000002872"/>
    </source>
</evidence>
<proteinExistence type="predicted"/>
<accession>I3ED13</accession>
<keyword evidence="3" id="KW-1185">Reference proteome</keyword>
<dbReference type="AlphaFoldDB" id="I3ED13"/>
<protein>
    <submittedName>
        <fullName evidence="2">Uncharacterized protein</fullName>
    </submittedName>
</protein>
<keyword evidence="1" id="KW-0812">Transmembrane</keyword>
<keyword evidence="1" id="KW-0472">Membrane</keyword>
<dbReference type="VEuPathDB" id="MicrosporidiaDB:NEQG_02696"/>
<dbReference type="InParanoid" id="I3ED13"/>
<reference evidence="2" key="1">
    <citation type="submission" date="2011-01" db="EMBL/GenBank/DDBJ databases">
        <title>The Genome Sequence of Nematocida parisii strain ERTm3.</title>
        <authorList>
            <consortium name="The Broad Institute Genome Sequencing Platform"/>
            <consortium name="The Broad Institute Genome Sequencing Center for Infectious Disease"/>
            <person name="Cuomo C."/>
            <person name="Troemel E."/>
            <person name="Young S.K."/>
            <person name="Zeng Q."/>
            <person name="Gargeya S."/>
            <person name="Fitzgerald M."/>
            <person name="Haas B."/>
            <person name="Abouelleil A."/>
            <person name="Alvarado L."/>
            <person name="Arachchi H.M."/>
            <person name="Berlin A."/>
            <person name="Chapman S.B."/>
            <person name="Gearin G."/>
            <person name="Goldberg J."/>
            <person name="Griggs A."/>
            <person name="Gujja S."/>
            <person name="Hansen M."/>
            <person name="Heiman D."/>
            <person name="Howarth C."/>
            <person name="Larimer J."/>
            <person name="Lui A."/>
            <person name="MacDonald P.J.P."/>
            <person name="McCowen C."/>
            <person name="Montmayeur A."/>
            <person name="Murphy C."/>
            <person name="Neiman D."/>
            <person name="Pearson M."/>
            <person name="Priest M."/>
            <person name="Roberts A."/>
            <person name="Saif S."/>
            <person name="Shea T."/>
            <person name="Sisk P."/>
            <person name="Stolte C."/>
            <person name="Sykes S."/>
            <person name="Wortman J."/>
            <person name="Nusbaum C."/>
            <person name="Birren B."/>
        </authorList>
    </citation>
    <scope>NUCLEOTIDE SEQUENCE</scope>
    <source>
        <strain evidence="2">ERTm3</strain>
    </source>
</reference>
<dbReference type="HOGENOM" id="CLU_116557_0_0_1"/>
<evidence type="ECO:0000313" key="2">
    <source>
        <dbReference type="EMBL" id="EIJ87110.1"/>
    </source>
</evidence>
<sequence length="130" mass="15094">MSIKDDEFNLGKDKNKDRIKKSLDQLNNMENIRVIYNKYILTILDRRRAILEHKDFDVVKVRNNVLPGYLKLIISDVYGIIYTPDPTNKGLRTAIIIIIAIFMIVIAIVLSIVFLYPNEANKIMNNLNIM</sequence>
<gene>
    <name evidence="2" type="ORF">NEQG_02696</name>
</gene>
<organism evidence="2 3">
    <name type="scientific">Nematocida parisii (strain ERTm3)</name>
    <name type="common">Nematode killer fungus</name>
    <dbReference type="NCBI Taxonomy" id="935791"/>
    <lineage>
        <taxon>Eukaryota</taxon>
        <taxon>Fungi</taxon>
        <taxon>Fungi incertae sedis</taxon>
        <taxon>Microsporidia</taxon>
        <taxon>Nematocida</taxon>
    </lineage>
</organism>
<evidence type="ECO:0000256" key="1">
    <source>
        <dbReference type="SAM" id="Phobius"/>
    </source>
</evidence>
<keyword evidence="1" id="KW-1133">Transmembrane helix</keyword>
<feature type="transmembrane region" description="Helical" evidence="1">
    <location>
        <begin position="94"/>
        <end position="116"/>
    </location>
</feature>
<dbReference type="EMBL" id="GL870892">
    <property type="protein sequence ID" value="EIJ87110.1"/>
    <property type="molecule type" value="Genomic_DNA"/>
</dbReference>
<name>I3ED13_NEMP3</name>